<keyword evidence="2" id="KW-0540">Nuclease</keyword>
<keyword evidence="2" id="KW-0255">Endonuclease</keyword>
<dbReference type="GO" id="GO:0004519">
    <property type="term" value="F:endonuclease activity"/>
    <property type="evidence" value="ECO:0007669"/>
    <property type="project" value="UniProtKB-KW"/>
</dbReference>
<sequence>MRLSNHVPIRLITHNIRYATTSPFRGEEKWPVRLPYVVNSLKLHTRYIPASFICLQEVLHSQLLDILGSLNATTPGEWAYIGVGRDDGAEAGEYAPILYRPKVWRLNFWKTIWLSETPTVPSKSWDAASIRVLTIGEFTNNETGTSVMAMNTHLDDQGSVSRKNAAKMIIAQVEKAAFPTFLAGDFNSEPNEEAYSVLNASGSPVSDLRDYLDERLRYGHENTFTGFGYEEDVGPKRIDFLFLSGMGKKIERGGVMMGDAPWTVEDYGVLESRFDDGVYASDHRAVLGDVLLHSW</sequence>
<dbReference type="OrthoDB" id="276515at2759"/>
<name>A0A3N4KXQ8_9PEZI</name>
<gene>
    <name evidence="2" type="ORF">P167DRAFT_557302</name>
</gene>
<evidence type="ECO:0000259" key="1">
    <source>
        <dbReference type="Pfam" id="PF03372"/>
    </source>
</evidence>
<keyword evidence="2" id="KW-0269">Exonuclease</keyword>
<protein>
    <submittedName>
        <fullName evidence="2">Endonuclease/exonuclease/phosphatase family protein</fullName>
    </submittedName>
</protein>
<dbReference type="SUPFAM" id="SSF56219">
    <property type="entry name" value="DNase I-like"/>
    <property type="match status" value="1"/>
</dbReference>
<evidence type="ECO:0000313" key="3">
    <source>
        <dbReference type="Proteomes" id="UP000277580"/>
    </source>
</evidence>
<dbReference type="Proteomes" id="UP000277580">
    <property type="component" value="Unassembled WGS sequence"/>
</dbReference>
<keyword evidence="3" id="KW-1185">Reference proteome</keyword>
<dbReference type="AlphaFoldDB" id="A0A3N4KXQ8"/>
<dbReference type="CDD" id="cd09083">
    <property type="entry name" value="EEP-1"/>
    <property type="match status" value="1"/>
</dbReference>
<reference evidence="2 3" key="1">
    <citation type="journal article" date="2018" name="Nat. Ecol. Evol.">
        <title>Pezizomycetes genomes reveal the molecular basis of ectomycorrhizal truffle lifestyle.</title>
        <authorList>
            <person name="Murat C."/>
            <person name="Payen T."/>
            <person name="Noel B."/>
            <person name="Kuo A."/>
            <person name="Morin E."/>
            <person name="Chen J."/>
            <person name="Kohler A."/>
            <person name="Krizsan K."/>
            <person name="Balestrini R."/>
            <person name="Da Silva C."/>
            <person name="Montanini B."/>
            <person name="Hainaut M."/>
            <person name="Levati E."/>
            <person name="Barry K.W."/>
            <person name="Belfiori B."/>
            <person name="Cichocki N."/>
            <person name="Clum A."/>
            <person name="Dockter R.B."/>
            <person name="Fauchery L."/>
            <person name="Guy J."/>
            <person name="Iotti M."/>
            <person name="Le Tacon F."/>
            <person name="Lindquist E.A."/>
            <person name="Lipzen A."/>
            <person name="Malagnac F."/>
            <person name="Mello A."/>
            <person name="Molinier V."/>
            <person name="Miyauchi S."/>
            <person name="Poulain J."/>
            <person name="Riccioni C."/>
            <person name="Rubini A."/>
            <person name="Sitrit Y."/>
            <person name="Splivallo R."/>
            <person name="Traeger S."/>
            <person name="Wang M."/>
            <person name="Zifcakova L."/>
            <person name="Wipf D."/>
            <person name="Zambonelli A."/>
            <person name="Paolocci F."/>
            <person name="Nowrousian M."/>
            <person name="Ottonello S."/>
            <person name="Baldrian P."/>
            <person name="Spatafora J.W."/>
            <person name="Henrissat B."/>
            <person name="Nagy L.G."/>
            <person name="Aury J.M."/>
            <person name="Wincker P."/>
            <person name="Grigoriev I.V."/>
            <person name="Bonfante P."/>
            <person name="Martin F.M."/>
        </authorList>
    </citation>
    <scope>NUCLEOTIDE SEQUENCE [LARGE SCALE GENOMIC DNA]</scope>
    <source>
        <strain evidence="2 3">CCBAS932</strain>
    </source>
</reference>
<dbReference type="PANTHER" id="PTHR12121">
    <property type="entry name" value="CARBON CATABOLITE REPRESSOR PROTEIN 4"/>
    <property type="match status" value="1"/>
</dbReference>
<dbReference type="PANTHER" id="PTHR12121:SF36">
    <property type="entry name" value="ENDONUCLEASE_EXONUCLEASE_PHOSPHATASE DOMAIN-CONTAINING PROTEIN"/>
    <property type="match status" value="1"/>
</dbReference>
<evidence type="ECO:0000313" key="2">
    <source>
        <dbReference type="EMBL" id="RPB15334.1"/>
    </source>
</evidence>
<dbReference type="InterPro" id="IPR036691">
    <property type="entry name" value="Endo/exonu/phosph_ase_sf"/>
</dbReference>
<dbReference type="Gene3D" id="3.60.10.10">
    <property type="entry name" value="Endonuclease/exonuclease/phosphatase"/>
    <property type="match status" value="1"/>
</dbReference>
<organism evidence="2 3">
    <name type="scientific">Morchella conica CCBAS932</name>
    <dbReference type="NCBI Taxonomy" id="1392247"/>
    <lineage>
        <taxon>Eukaryota</taxon>
        <taxon>Fungi</taxon>
        <taxon>Dikarya</taxon>
        <taxon>Ascomycota</taxon>
        <taxon>Pezizomycotina</taxon>
        <taxon>Pezizomycetes</taxon>
        <taxon>Pezizales</taxon>
        <taxon>Morchellaceae</taxon>
        <taxon>Morchella</taxon>
    </lineage>
</organism>
<feature type="domain" description="Endonuclease/exonuclease/phosphatase" evidence="1">
    <location>
        <begin position="13"/>
        <end position="283"/>
    </location>
</feature>
<dbReference type="Pfam" id="PF03372">
    <property type="entry name" value="Exo_endo_phos"/>
    <property type="match status" value="1"/>
</dbReference>
<dbReference type="GO" id="GO:0000175">
    <property type="term" value="F:3'-5'-RNA exonuclease activity"/>
    <property type="evidence" value="ECO:0007669"/>
    <property type="project" value="TreeGrafter"/>
</dbReference>
<keyword evidence="2" id="KW-0378">Hydrolase</keyword>
<dbReference type="STRING" id="1392247.A0A3N4KXQ8"/>
<dbReference type="EMBL" id="ML119113">
    <property type="protein sequence ID" value="RPB15334.1"/>
    <property type="molecule type" value="Genomic_DNA"/>
</dbReference>
<dbReference type="InterPro" id="IPR005135">
    <property type="entry name" value="Endo/exonuclease/phosphatase"/>
</dbReference>
<dbReference type="InParanoid" id="A0A3N4KXQ8"/>
<proteinExistence type="predicted"/>
<dbReference type="InterPro" id="IPR050410">
    <property type="entry name" value="CCR4/nocturin_mRNA_transcr"/>
</dbReference>
<accession>A0A3N4KXQ8</accession>